<proteinExistence type="predicted"/>
<dbReference type="Proteomes" id="UP001152795">
    <property type="component" value="Unassembled WGS sequence"/>
</dbReference>
<protein>
    <submittedName>
        <fullName evidence="1">Uncharacterized protein</fullName>
    </submittedName>
</protein>
<feature type="non-terminal residue" evidence="1">
    <location>
        <position position="1"/>
    </location>
</feature>
<evidence type="ECO:0000313" key="1">
    <source>
        <dbReference type="EMBL" id="CAB4042506.1"/>
    </source>
</evidence>
<sequence>SIWGSGTAYYNEAVIDSMDLWPMLWKIKLEEERELWALVELCLCCPYGNACSLRVVHLVLACSQIWLAQQ</sequence>
<comment type="caution">
    <text evidence="1">The sequence shown here is derived from an EMBL/GenBank/DDBJ whole genome shotgun (WGS) entry which is preliminary data.</text>
</comment>
<dbReference type="OrthoDB" id="5947310at2759"/>
<gene>
    <name evidence="1" type="ORF">PACLA_8A004214</name>
</gene>
<feature type="non-terminal residue" evidence="1">
    <location>
        <position position="70"/>
    </location>
</feature>
<dbReference type="EMBL" id="CACRXK020030257">
    <property type="protein sequence ID" value="CAB4042506.1"/>
    <property type="molecule type" value="Genomic_DNA"/>
</dbReference>
<reference evidence="1" key="1">
    <citation type="submission" date="2020-04" db="EMBL/GenBank/DDBJ databases">
        <authorList>
            <person name="Alioto T."/>
            <person name="Alioto T."/>
            <person name="Gomez Garrido J."/>
        </authorList>
    </citation>
    <scope>NUCLEOTIDE SEQUENCE</scope>
    <source>
        <strain evidence="1">A484AB</strain>
    </source>
</reference>
<evidence type="ECO:0000313" key="2">
    <source>
        <dbReference type="Proteomes" id="UP001152795"/>
    </source>
</evidence>
<dbReference type="AlphaFoldDB" id="A0A6S7KA03"/>
<organism evidence="1 2">
    <name type="scientific">Paramuricea clavata</name>
    <name type="common">Red gorgonian</name>
    <name type="synonym">Violescent sea-whip</name>
    <dbReference type="NCBI Taxonomy" id="317549"/>
    <lineage>
        <taxon>Eukaryota</taxon>
        <taxon>Metazoa</taxon>
        <taxon>Cnidaria</taxon>
        <taxon>Anthozoa</taxon>
        <taxon>Octocorallia</taxon>
        <taxon>Malacalcyonacea</taxon>
        <taxon>Plexauridae</taxon>
        <taxon>Paramuricea</taxon>
    </lineage>
</organism>
<keyword evidence="2" id="KW-1185">Reference proteome</keyword>
<accession>A0A6S7KA03</accession>
<name>A0A6S7KA03_PARCT</name>